<evidence type="ECO:0000313" key="2">
    <source>
        <dbReference type="EMBL" id="GAA2778654.1"/>
    </source>
</evidence>
<feature type="region of interest" description="Disordered" evidence="1">
    <location>
        <begin position="1"/>
        <end position="23"/>
    </location>
</feature>
<proteinExistence type="predicted"/>
<sequence>MEAGEREGGFGLDAGSAQHPHPGRLVRRVIEDGRLADSGFAAKDQRTAAALPGAAEEFFDRGCLFFPAVEHPFRVGRARGGPVT</sequence>
<name>A0ABN3V5B0_9PSEU</name>
<gene>
    <name evidence="2" type="ORF">GCM10010470_10100</name>
</gene>
<keyword evidence="3" id="KW-1185">Reference proteome</keyword>
<evidence type="ECO:0000313" key="3">
    <source>
        <dbReference type="Proteomes" id="UP001500979"/>
    </source>
</evidence>
<protein>
    <submittedName>
        <fullName evidence="2">Uncharacterized protein</fullName>
    </submittedName>
</protein>
<dbReference type="Proteomes" id="UP001500979">
    <property type="component" value="Unassembled WGS sequence"/>
</dbReference>
<organism evidence="2 3">
    <name type="scientific">Saccharopolyspora taberi</name>
    <dbReference type="NCBI Taxonomy" id="60895"/>
    <lineage>
        <taxon>Bacteria</taxon>
        <taxon>Bacillati</taxon>
        <taxon>Actinomycetota</taxon>
        <taxon>Actinomycetes</taxon>
        <taxon>Pseudonocardiales</taxon>
        <taxon>Pseudonocardiaceae</taxon>
        <taxon>Saccharopolyspora</taxon>
    </lineage>
</organism>
<comment type="caution">
    <text evidence="2">The sequence shown here is derived from an EMBL/GenBank/DDBJ whole genome shotgun (WGS) entry which is preliminary data.</text>
</comment>
<reference evidence="2 3" key="1">
    <citation type="journal article" date="2019" name="Int. J. Syst. Evol. Microbiol.">
        <title>The Global Catalogue of Microorganisms (GCM) 10K type strain sequencing project: providing services to taxonomists for standard genome sequencing and annotation.</title>
        <authorList>
            <consortium name="The Broad Institute Genomics Platform"/>
            <consortium name="The Broad Institute Genome Sequencing Center for Infectious Disease"/>
            <person name="Wu L."/>
            <person name="Ma J."/>
        </authorList>
    </citation>
    <scope>NUCLEOTIDE SEQUENCE [LARGE SCALE GENOMIC DNA]</scope>
    <source>
        <strain evidence="2 3">JCM 9383</strain>
    </source>
</reference>
<dbReference type="EMBL" id="BAAAUX010000005">
    <property type="protein sequence ID" value="GAA2778654.1"/>
    <property type="molecule type" value="Genomic_DNA"/>
</dbReference>
<accession>A0ABN3V5B0</accession>
<evidence type="ECO:0000256" key="1">
    <source>
        <dbReference type="SAM" id="MobiDB-lite"/>
    </source>
</evidence>